<proteinExistence type="predicted"/>
<evidence type="ECO:0000313" key="1">
    <source>
        <dbReference type="EMBL" id="JAD54683.1"/>
    </source>
</evidence>
<sequence>MMHTSILMAMEDFYSLHRSYRTKLVLHLRDSGGDDIQAASAGTFTNCRHSDISVYITEVGSLVVVIICCQLEKLENKLFFKQFRI</sequence>
<reference evidence="1" key="1">
    <citation type="submission" date="2014-09" db="EMBL/GenBank/DDBJ databases">
        <authorList>
            <person name="Magalhaes I.L.F."/>
            <person name="Oliveira U."/>
            <person name="Santos F.R."/>
            <person name="Vidigal T.H.D.A."/>
            <person name="Brescovit A.D."/>
            <person name="Santos A.J."/>
        </authorList>
    </citation>
    <scope>NUCLEOTIDE SEQUENCE</scope>
    <source>
        <tissue evidence="1">Shoot tissue taken approximately 20 cm above the soil surface</tissue>
    </source>
</reference>
<dbReference type="AlphaFoldDB" id="A0A0A9AXU6"/>
<organism evidence="1">
    <name type="scientific">Arundo donax</name>
    <name type="common">Giant reed</name>
    <name type="synonym">Donax arundinaceus</name>
    <dbReference type="NCBI Taxonomy" id="35708"/>
    <lineage>
        <taxon>Eukaryota</taxon>
        <taxon>Viridiplantae</taxon>
        <taxon>Streptophyta</taxon>
        <taxon>Embryophyta</taxon>
        <taxon>Tracheophyta</taxon>
        <taxon>Spermatophyta</taxon>
        <taxon>Magnoliopsida</taxon>
        <taxon>Liliopsida</taxon>
        <taxon>Poales</taxon>
        <taxon>Poaceae</taxon>
        <taxon>PACMAD clade</taxon>
        <taxon>Arundinoideae</taxon>
        <taxon>Arundineae</taxon>
        <taxon>Arundo</taxon>
    </lineage>
</organism>
<dbReference type="EMBL" id="GBRH01243212">
    <property type="protein sequence ID" value="JAD54683.1"/>
    <property type="molecule type" value="Transcribed_RNA"/>
</dbReference>
<protein>
    <submittedName>
        <fullName evidence="1">Uncharacterized protein</fullName>
    </submittedName>
</protein>
<name>A0A0A9AXU6_ARUDO</name>
<accession>A0A0A9AXU6</accession>
<reference evidence="1" key="2">
    <citation type="journal article" date="2015" name="Data Brief">
        <title>Shoot transcriptome of the giant reed, Arundo donax.</title>
        <authorList>
            <person name="Barrero R.A."/>
            <person name="Guerrero F.D."/>
            <person name="Moolhuijzen P."/>
            <person name="Goolsby J.A."/>
            <person name="Tidwell J."/>
            <person name="Bellgard S.E."/>
            <person name="Bellgard M.I."/>
        </authorList>
    </citation>
    <scope>NUCLEOTIDE SEQUENCE</scope>
    <source>
        <tissue evidence="1">Shoot tissue taken approximately 20 cm above the soil surface</tissue>
    </source>
</reference>